<protein>
    <submittedName>
        <fullName evidence="2">Uncharacterized protein</fullName>
    </submittedName>
</protein>
<organism evidence="2 3">
    <name type="scientific">Liparis tanakae</name>
    <name type="common">Tanaka's snailfish</name>
    <dbReference type="NCBI Taxonomy" id="230148"/>
    <lineage>
        <taxon>Eukaryota</taxon>
        <taxon>Metazoa</taxon>
        <taxon>Chordata</taxon>
        <taxon>Craniata</taxon>
        <taxon>Vertebrata</taxon>
        <taxon>Euteleostomi</taxon>
        <taxon>Actinopterygii</taxon>
        <taxon>Neopterygii</taxon>
        <taxon>Teleostei</taxon>
        <taxon>Neoteleostei</taxon>
        <taxon>Acanthomorphata</taxon>
        <taxon>Eupercaria</taxon>
        <taxon>Perciformes</taxon>
        <taxon>Cottioidei</taxon>
        <taxon>Cottales</taxon>
        <taxon>Liparidae</taxon>
        <taxon>Liparis</taxon>
    </lineage>
</organism>
<evidence type="ECO:0000256" key="1">
    <source>
        <dbReference type="SAM" id="MobiDB-lite"/>
    </source>
</evidence>
<comment type="caution">
    <text evidence="2">The sequence shown here is derived from an EMBL/GenBank/DDBJ whole genome shotgun (WGS) entry which is preliminary data.</text>
</comment>
<keyword evidence="3" id="KW-1185">Reference proteome</keyword>
<dbReference type="AlphaFoldDB" id="A0A4Z2IA83"/>
<feature type="region of interest" description="Disordered" evidence="1">
    <location>
        <begin position="1"/>
        <end position="55"/>
    </location>
</feature>
<reference evidence="2 3" key="1">
    <citation type="submission" date="2019-03" db="EMBL/GenBank/DDBJ databases">
        <title>First draft genome of Liparis tanakae, snailfish: a comprehensive survey of snailfish specific genes.</title>
        <authorList>
            <person name="Kim W."/>
            <person name="Song I."/>
            <person name="Jeong J.-H."/>
            <person name="Kim D."/>
            <person name="Kim S."/>
            <person name="Ryu S."/>
            <person name="Song J.Y."/>
            <person name="Lee S.K."/>
        </authorList>
    </citation>
    <scope>NUCLEOTIDE SEQUENCE [LARGE SCALE GENOMIC DNA]</scope>
    <source>
        <tissue evidence="2">Muscle</tissue>
    </source>
</reference>
<evidence type="ECO:0000313" key="2">
    <source>
        <dbReference type="EMBL" id="TNN74790.1"/>
    </source>
</evidence>
<dbReference type="EMBL" id="SRLO01000110">
    <property type="protein sequence ID" value="TNN74790.1"/>
    <property type="molecule type" value="Genomic_DNA"/>
</dbReference>
<name>A0A4Z2IA83_9TELE</name>
<evidence type="ECO:0000313" key="3">
    <source>
        <dbReference type="Proteomes" id="UP000314294"/>
    </source>
</evidence>
<accession>A0A4Z2IA83</accession>
<gene>
    <name evidence="2" type="ORF">EYF80_014890</name>
</gene>
<dbReference type="Proteomes" id="UP000314294">
    <property type="component" value="Unassembled WGS sequence"/>
</dbReference>
<sequence>MSANKAQEEKTHGRLPVIRHHASHPGSASDPVLDGTTVPAAGRPRPPGGPMARGDAAAHTCRASCNYRDTNE</sequence>
<feature type="compositionally biased region" description="Basic and acidic residues" evidence="1">
    <location>
        <begin position="1"/>
        <end position="12"/>
    </location>
</feature>
<proteinExistence type="predicted"/>